<protein>
    <submittedName>
        <fullName evidence="2">Cupin domain-containing protein</fullName>
    </submittedName>
</protein>
<dbReference type="AlphaFoldDB" id="A0A3S4TNF2"/>
<organism evidence="2 3">
    <name type="scientific">Mycolicibacterium chitae</name>
    <name type="common">Mycobacterium chitae</name>
    <dbReference type="NCBI Taxonomy" id="1792"/>
    <lineage>
        <taxon>Bacteria</taxon>
        <taxon>Bacillati</taxon>
        <taxon>Actinomycetota</taxon>
        <taxon>Actinomycetes</taxon>
        <taxon>Mycobacteriales</taxon>
        <taxon>Mycobacteriaceae</taxon>
        <taxon>Mycolicibacterium</taxon>
    </lineage>
</organism>
<dbReference type="InterPro" id="IPR011051">
    <property type="entry name" value="RmlC_Cupin_sf"/>
</dbReference>
<feature type="domain" description="Cupin type-2" evidence="1">
    <location>
        <begin position="43"/>
        <end position="105"/>
    </location>
</feature>
<evidence type="ECO:0000259" key="1">
    <source>
        <dbReference type="Pfam" id="PF07883"/>
    </source>
</evidence>
<dbReference type="Gene3D" id="2.60.120.10">
    <property type="entry name" value="Jelly Rolls"/>
    <property type="match status" value="1"/>
</dbReference>
<dbReference type="Proteomes" id="UP000282551">
    <property type="component" value="Chromosome"/>
</dbReference>
<dbReference type="EMBL" id="LR134355">
    <property type="protein sequence ID" value="VEG48968.1"/>
    <property type="molecule type" value="Genomic_DNA"/>
</dbReference>
<dbReference type="PANTHER" id="PTHR37694">
    <property type="entry name" value="SLR8022 PROTEIN"/>
    <property type="match status" value="1"/>
</dbReference>
<keyword evidence="3" id="KW-1185">Reference proteome</keyword>
<accession>A0A3S4TNF2</accession>
<gene>
    <name evidence="2" type="ORF">NCTC10485_03271</name>
</gene>
<reference evidence="2 3" key="1">
    <citation type="submission" date="2018-12" db="EMBL/GenBank/DDBJ databases">
        <authorList>
            <consortium name="Pathogen Informatics"/>
        </authorList>
    </citation>
    <scope>NUCLEOTIDE SEQUENCE [LARGE SCALE GENOMIC DNA]</scope>
    <source>
        <strain evidence="2 3">NCTC10485</strain>
    </source>
</reference>
<dbReference type="CDD" id="cd02230">
    <property type="entry name" value="cupin_HP0902-like"/>
    <property type="match status" value="1"/>
</dbReference>
<dbReference type="OrthoDB" id="5190473at2"/>
<dbReference type="SUPFAM" id="SSF51182">
    <property type="entry name" value="RmlC-like cupins"/>
    <property type="match status" value="1"/>
</dbReference>
<dbReference type="Pfam" id="PF07883">
    <property type="entry name" value="Cupin_2"/>
    <property type="match status" value="1"/>
</dbReference>
<evidence type="ECO:0000313" key="2">
    <source>
        <dbReference type="EMBL" id="VEG48968.1"/>
    </source>
</evidence>
<name>A0A3S4TNF2_MYCCI</name>
<dbReference type="InterPro" id="IPR014710">
    <property type="entry name" value="RmlC-like_jellyroll"/>
</dbReference>
<dbReference type="PANTHER" id="PTHR37694:SF1">
    <property type="entry name" value="SLR8022 PROTEIN"/>
    <property type="match status" value="1"/>
</dbReference>
<dbReference type="InterPro" id="IPR013096">
    <property type="entry name" value="Cupin_2"/>
</dbReference>
<dbReference type="RefSeq" id="WP_126334694.1">
    <property type="nucleotide sequence ID" value="NZ_AP022604.1"/>
</dbReference>
<sequence length="112" mass="11821">MQPISLTKVVDEQLEAARTARAGRSAQTVRGGHDHSLRETVIALAGGQQLAEHESPGEATLQVLRGKVRLIAGDDSCECSTGDFVVIPPVRHSLEAVEDSAVLLTVLAAQRG</sequence>
<proteinExistence type="predicted"/>
<evidence type="ECO:0000313" key="3">
    <source>
        <dbReference type="Proteomes" id="UP000282551"/>
    </source>
</evidence>